<comment type="caution">
    <text evidence="1">The sequence shown here is derived from an EMBL/GenBank/DDBJ whole genome shotgun (WGS) entry which is preliminary data.</text>
</comment>
<sequence length="184" mass="21867">VGNKLKKSRMNQNLEQIFELESAEKYNEAYSEYQNLISENNSDFETWKYYFFFLWSMLEDVNGLFKKDIDLRTELESELKIGLKKYSELAEFNFIVGYAISIFPYEFGDYEELEIKGKEMLKRAFELEQSNPIYKMVYLGSKSLNEKEQSLYKNACAESKLILKTKHSGKGLLNEYYNQVFNRE</sequence>
<reference evidence="2" key="1">
    <citation type="journal article" date="2019" name="Int. J. Syst. Evol. Microbiol.">
        <title>The Global Catalogue of Microorganisms (GCM) 10K type strain sequencing project: providing services to taxonomists for standard genome sequencing and annotation.</title>
        <authorList>
            <consortium name="The Broad Institute Genomics Platform"/>
            <consortium name="The Broad Institute Genome Sequencing Center for Infectious Disease"/>
            <person name="Wu L."/>
            <person name="Ma J."/>
        </authorList>
    </citation>
    <scope>NUCLEOTIDE SEQUENCE [LARGE SCALE GENOMIC DNA]</scope>
    <source>
        <strain evidence="2">KCTC 42903</strain>
    </source>
</reference>
<evidence type="ECO:0000313" key="2">
    <source>
        <dbReference type="Proteomes" id="UP001597441"/>
    </source>
</evidence>
<dbReference type="RefSeq" id="WP_388021259.1">
    <property type="nucleotide sequence ID" value="NZ_JBHUDT010000027.1"/>
</dbReference>
<proteinExistence type="predicted"/>
<gene>
    <name evidence="1" type="ORF">ACFSQS_16145</name>
</gene>
<keyword evidence="2" id="KW-1185">Reference proteome</keyword>
<dbReference type="EMBL" id="JBHULK010000027">
    <property type="protein sequence ID" value="MFD2536638.1"/>
    <property type="molecule type" value="Genomic_DNA"/>
</dbReference>
<dbReference type="Proteomes" id="UP001597441">
    <property type="component" value="Unassembled WGS sequence"/>
</dbReference>
<protein>
    <submittedName>
        <fullName evidence="1">Uncharacterized protein</fullName>
    </submittedName>
</protein>
<name>A0ABW5JYP6_9FLAO</name>
<evidence type="ECO:0000313" key="1">
    <source>
        <dbReference type="EMBL" id="MFD2536638.1"/>
    </source>
</evidence>
<accession>A0ABW5JYP6</accession>
<organism evidence="1 2">
    <name type="scientific">Gelatiniphilus marinus</name>
    <dbReference type="NCBI Taxonomy" id="1759464"/>
    <lineage>
        <taxon>Bacteria</taxon>
        <taxon>Pseudomonadati</taxon>
        <taxon>Bacteroidota</taxon>
        <taxon>Flavobacteriia</taxon>
        <taxon>Flavobacteriales</taxon>
        <taxon>Flavobacteriaceae</taxon>
        <taxon>Gelatiniphilus</taxon>
    </lineage>
</organism>
<feature type="non-terminal residue" evidence="1">
    <location>
        <position position="1"/>
    </location>
</feature>